<dbReference type="Pfam" id="PF00881">
    <property type="entry name" value="Nitroreductase"/>
    <property type="match status" value="1"/>
</dbReference>
<evidence type="ECO:0000313" key="8">
    <source>
        <dbReference type="EMBL" id="CAZ98761.1"/>
    </source>
</evidence>
<evidence type="ECO:0000259" key="7">
    <source>
        <dbReference type="Pfam" id="PF00881"/>
    </source>
</evidence>
<sequence>MSLDSIKNLEWRYAVKKFDSEKILPQEKIERLKQAFNLTATSYGLQPITLVVIRNKELQKELVEHSFGQQQVVQASHVLVICIQSDIDEAYISRYFEQVKKIRGTSPDILDPFKKALVADFSKKEVHEIEQWSKNQAYLALGNLLTICAMEKIDSCPMEGFLPSAYDTVLNLKEKGLTSVLVLPVGYRADDDMFSEFKKVRKNIEESIIEIN</sequence>
<feature type="domain" description="Nitroreductase" evidence="7">
    <location>
        <begin position="10"/>
        <end position="187"/>
    </location>
</feature>
<dbReference type="PATRIC" id="fig|63186.3.peg.4534"/>
<keyword evidence="9" id="KW-1185">Reference proteome</keyword>
<evidence type="ECO:0000256" key="4">
    <source>
        <dbReference type="ARBA" id="ARBA00022643"/>
    </source>
</evidence>
<dbReference type="InterPro" id="IPR033878">
    <property type="entry name" value="NfsB-like"/>
</dbReference>
<dbReference type="CDD" id="cd02149">
    <property type="entry name" value="NfsB-like"/>
    <property type="match status" value="1"/>
</dbReference>
<comment type="cofactor">
    <cofactor evidence="1">
        <name>FMN</name>
        <dbReference type="ChEBI" id="CHEBI:58210"/>
    </cofactor>
</comment>
<comment type="similarity">
    <text evidence="2">Belongs to the nitroreductase family.</text>
</comment>
<evidence type="ECO:0000256" key="6">
    <source>
        <dbReference type="ARBA" id="ARBA00023002"/>
    </source>
</evidence>
<keyword evidence="3" id="KW-0285">Flavoprotein</keyword>
<dbReference type="InterPro" id="IPR029479">
    <property type="entry name" value="Nitroreductase"/>
</dbReference>
<dbReference type="AlphaFoldDB" id="G0L4K9"/>
<keyword evidence="6 8" id="KW-0560">Oxidoreductase</keyword>
<accession>G0L4K9</accession>
<dbReference type="Gene3D" id="3.40.109.10">
    <property type="entry name" value="NADH Oxidase"/>
    <property type="match status" value="1"/>
</dbReference>
<keyword evidence="5" id="KW-0521">NADP</keyword>
<organism evidence="8 9">
    <name type="scientific">Zobellia galactanivorans (strain DSM 12802 / CCUG 47099 / CIP 106680 / NCIMB 13871 / Dsij)</name>
    <dbReference type="NCBI Taxonomy" id="63186"/>
    <lineage>
        <taxon>Bacteria</taxon>
        <taxon>Pseudomonadati</taxon>
        <taxon>Bacteroidota</taxon>
        <taxon>Flavobacteriia</taxon>
        <taxon>Flavobacteriales</taxon>
        <taxon>Flavobacteriaceae</taxon>
        <taxon>Zobellia</taxon>
    </lineage>
</organism>
<protein>
    <submittedName>
        <fullName evidence="8">6,7-dihydropteridine reductase</fullName>
        <ecNumber evidence="8">1.5.1.34</ecNumber>
    </submittedName>
</protein>
<gene>
    <name evidence="8" type="primary">nfnB3</name>
    <name evidence="8" type="ordered locus">zobellia_4626</name>
</gene>
<evidence type="ECO:0000256" key="1">
    <source>
        <dbReference type="ARBA" id="ARBA00001917"/>
    </source>
</evidence>
<evidence type="ECO:0000256" key="3">
    <source>
        <dbReference type="ARBA" id="ARBA00022630"/>
    </source>
</evidence>
<dbReference type="Proteomes" id="UP000008898">
    <property type="component" value="Chromosome"/>
</dbReference>
<dbReference type="EC" id="1.5.1.34" evidence="8"/>
<dbReference type="GO" id="GO:0004155">
    <property type="term" value="F:6,7-dihydropteridine reductase activity"/>
    <property type="evidence" value="ECO:0007669"/>
    <property type="project" value="UniProtKB-EC"/>
</dbReference>
<dbReference type="SUPFAM" id="SSF55469">
    <property type="entry name" value="FMN-dependent nitroreductase-like"/>
    <property type="match status" value="1"/>
</dbReference>
<dbReference type="PANTHER" id="PTHR43673">
    <property type="entry name" value="NAD(P)H NITROREDUCTASE YDGI-RELATED"/>
    <property type="match status" value="1"/>
</dbReference>
<evidence type="ECO:0000313" key="9">
    <source>
        <dbReference type="Proteomes" id="UP000008898"/>
    </source>
</evidence>
<dbReference type="EMBL" id="FP476056">
    <property type="protein sequence ID" value="CAZ98761.1"/>
    <property type="molecule type" value="Genomic_DNA"/>
</dbReference>
<dbReference type="KEGG" id="zga:ZOBELLIA_4626"/>
<dbReference type="PANTHER" id="PTHR43673:SF2">
    <property type="entry name" value="NITROREDUCTASE"/>
    <property type="match status" value="1"/>
</dbReference>
<reference evidence="9" key="1">
    <citation type="submission" date="2009-07" db="EMBL/GenBank/DDBJ databases">
        <title>Complete genome sequence of Zobellia galactanivorans Dsij.</title>
        <authorList>
            <consortium name="Genoscope - CEA"/>
        </authorList>
    </citation>
    <scope>NUCLEOTIDE SEQUENCE [LARGE SCALE GENOMIC DNA]</scope>
    <source>
        <strain evidence="9">DSM 12802 / CCUG 47099 / CIP 106680 / NCIMB 13871 / Dsij</strain>
    </source>
</reference>
<proteinExistence type="inferred from homology"/>
<dbReference type="InterPro" id="IPR000415">
    <property type="entry name" value="Nitroreductase-like"/>
</dbReference>
<dbReference type="HOGENOM" id="CLU_070764_4_1_10"/>
<keyword evidence="4" id="KW-0288">FMN</keyword>
<reference evidence="8 9" key="2">
    <citation type="journal article" date="2012" name="Environ. Microbiol.">
        <title>Characterization of the first alginolytic operons in a marine bacterium: from their emergence in marine Flavobacteriia to their independent transfers to marine Proteobacteria and human gut Bacteroides.</title>
        <authorList>
            <person name="Thomas F."/>
            <person name="Barbeyron T."/>
            <person name="Tonon T."/>
            <person name="Genicot S."/>
            <person name="Czjzek M."/>
            <person name="Michel G."/>
        </authorList>
    </citation>
    <scope>NUCLEOTIDE SEQUENCE [LARGE SCALE GENOMIC DNA]</scope>
    <source>
        <strain evidence="9">DSM 12802 / CCUG 47099 / CIP 106680 / NCIMB 13871 / Dsij</strain>
    </source>
</reference>
<dbReference type="STRING" id="63186.ZOBELLIA_4626"/>
<name>G0L4K9_ZOBGA</name>
<evidence type="ECO:0000256" key="5">
    <source>
        <dbReference type="ARBA" id="ARBA00022857"/>
    </source>
</evidence>
<evidence type="ECO:0000256" key="2">
    <source>
        <dbReference type="ARBA" id="ARBA00007118"/>
    </source>
</evidence>